<comment type="pathway">
    <text evidence="3 14">Cofactor biosynthesis; riboflavin biosynthesis; 5-amino-6-(D-ribitylamino)uracil from GTP: step 3/4.</text>
</comment>
<dbReference type="PROSITE" id="PS00903">
    <property type="entry name" value="CYT_DCMP_DEAMINASES_1"/>
    <property type="match status" value="1"/>
</dbReference>
<dbReference type="SUPFAM" id="SSF53597">
    <property type="entry name" value="Dihydrofolate reductase-like"/>
    <property type="match status" value="1"/>
</dbReference>
<keyword evidence="6 14" id="KW-0686">Riboflavin biosynthesis</keyword>
<evidence type="ECO:0000313" key="16">
    <source>
        <dbReference type="EMBL" id="UZJ26156.1"/>
    </source>
</evidence>
<keyword evidence="17" id="KW-1185">Reference proteome</keyword>
<dbReference type="InterPro" id="IPR050765">
    <property type="entry name" value="Riboflavin_Biosynth_HTPR"/>
</dbReference>
<dbReference type="PIRSF" id="PIRSF006769">
    <property type="entry name" value="RibD"/>
    <property type="match status" value="1"/>
</dbReference>
<dbReference type="EC" id="3.5.4.26" evidence="14"/>
<evidence type="ECO:0000256" key="14">
    <source>
        <dbReference type="PIRNR" id="PIRNR006769"/>
    </source>
</evidence>
<evidence type="ECO:0000256" key="10">
    <source>
        <dbReference type="ARBA" id="ARBA00023002"/>
    </source>
</evidence>
<evidence type="ECO:0000313" key="17">
    <source>
        <dbReference type="Proteomes" id="UP001164965"/>
    </source>
</evidence>
<dbReference type="NCBIfam" id="TIGR00326">
    <property type="entry name" value="eubact_ribD"/>
    <property type="match status" value="1"/>
</dbReference>
<evidence type="ECO:0000256" key="5">
    <source>
        <dbReference type="ARBA" id="ARBA00007417"/>
    </source>
</evidence>
<dbReference type="EC" id="1.1.1.193" evidence="14"/>
<keyword evidence="10 14" id="KW-0560">Oxidoreductase</keyword>
<dbReference type="PANTHER" id="PTHR38011">
    <property type="entry name" value="DIHYDROFOLATE REDUCTASE FAMILY PROTEIN (AFU_ORTHOLOGUE AFUA_8G06820)"/>
    <property type="match status" value="1"/>
</dbReference>
<keyword evidence="9 14" id="KW-0521">NADP</keyword>
<dbReference type="InterPro" id="IPR016193">
    <property type="entry name" value="Cytidine_deaminase-like"/>
</dbReference>
<keyword evidence="7 14" id="KW-0479">Metal-binding</keyword>
<comment type="similarity">
    <text evidence="5 14">In the C-terminal section; belongs to the HTP reductase family.</text>
</comment>
<evidence type="ECO:0000259" key="15">
    <source>
        <dbReference type="PROSITE" id="PS51747"/>
    </source>
</evidence>
<evidence type="ECO:0000256" key="2">
    <source>
        <dbReference type="ARBA" id="ARBA00004882"/>
    </source>
</evidence>
<evidence type="ECO:0000256" key="13">
    <source>
        <dbReference type="ARBA" id="ARBA00049886"/>
    </source>
</evidence>
<comment type="function">
    <text evidence="1 14">Converts 2,5-diamino-6-(ribosylamino)-4(3h)-pyrimidinone 5'-phosphate into 5-amino-6-(ribosylamino)-2,4(1h,3h)-pyrimidinedione 5'-phosphate.</text>
</comment>
<proteinExistence type="inferred from homology"/>
<dbReference type="InterPro" id="IPR002734">
    <property type="entry name" value="RibDG_C"/>
</dbReference>
<evidence type="ECO:0000256" key="9">
    <source>
        <dbReference type="ARBA" id="ARBA00022857"/>
    </source>
</evidence>
<comment type="cofactor">
    <cofactor evidence="14">
        <name>Zn(2+)</name>
        <dbReference type="ChEBI" id="CHEBI:29105"/>
    </cofactor>
    <text evidence="14">Binds 1 zinc ion.</text>
</comment>
<evidence type="ECO:0000256" key="4">
    <source>
        <dbReference type="ARBA" id="ARBA00005259"/>
    </source>
</evidence>
<evidence type="ECO:0000256" key="7">
    <source>
        <dbReference type="ARBA" id="ARBA00022723"/>
    </source>
</evidence>
<evidence type="ECO:0000256" key="12">
    <source>
        <dbReference type="ARBA" id="ARBA00049861"/>
    </source>
</evidence>
<keyword evidence="11" id="KW-0511">Multifunctional enzyme</keyword>
<dbReference type="SUPFAM" id="SSF53927">
    <property type="entry name" value="Cytidine deaminase-like"/>
    <property type="match status" value="1"/>
</dbReference>
<dbReference type="Pfam" id="PF01872">
    <property type="entry name" value="RibD_C"/>
    <property type="match status" value="1"/>
</dbReference>
<accession>A0ABY6P4H3</accession>
<comment type="catalytic activity">
    <reaction evidence="12 14">
        <text>5-amino-6-(5-phospho-D-ribitylamino)uracil + NADP(+) = 5-amino-6-(5-phospho-D-ribosylamino)uracil + NADPH + H(+)</text>
        <dbReference type="Rhea" id="RHEA:17845"/>
        <dbReference type="ChEBI" id="CHEBI:15378"/>
        <dbReference type="ChEBI" id="CHEBI:57783"/>
        <dbReference type="ChEBI" id="CHEBI:58349"/>
        <dbReference type="ChEBI" id="CHEBI:58421"/>
        <dbReference type="ChEBI" id="CHEBI:58453"/>
        <dbReference type="EC" id="1.1.1.193"/>
    </reaction>
</comment>
<sequence length="332" mass="33326">MNREQALVLATAAGEAVRGTTSPNPPVGCVVLDADGELVGTGATAPPGGPHAEVVALARAGERARGGTAVTTLEPCNHTGRTGPCSVALVTAGIAHVHYAAADPTPQAAGGAAHLRAAGVTTSTTGTDPAPLRAWLHRQRTGRPHVTWKLAASLDGRTAAVDGTSRWITGPQARAQVHAERARVDAIVVGTGTALADDPALTARHPDGTLAGHQPLRVVVGHRPLPAGAQLLDDTAVTLLLDTHDPHAVLAALTDHPDVLLEGGATLAGAFAAAGLLDRVVAYVAPVLLGAGPAALGDAGVGTIARALRFEVESVELVGADVRLVLGPAERG</sequence>
<dbReference type="Gene3D" id="3.40.430.10">
    <property type="entry name" value="Dihydrofolate Reductase, subunit A"/>
    <property type="match status" value="1"/>
</dbReference>
<dbReference type="InterPro" id="IPR024072">
    <property type="entry name" value="DHFR-like_dom_sf"/>
</dbReference>
<dbReference type="RefSeq" id="WP_265384260.1">
    <property type="nucleotide sequence ID" value="NZ_CP110615.1"/>
</dbReference>
<dbReference type="InterPro" id="IPR002125">
    <property type="entry name" value="CMP_dCMP_dom"/>
</dbReference>
<evidence type="ECO:0000256" key="1">
    <source>
        <dbReference type="ARBA" id="ARBA00002151"/>
    </source>
</evidence>
<dbReference type="CDD" id="cd01284">
    <property type="entry name" value="Riboflavin_deaminase-reductase"/>
    <property type="match status" value="1"/>
</dbReference>
<reference evidence="16" key="1">
    <citation type="submission" date="2022-10" db="EMBL/GenBank/DDBJ databases">
        <title>Rhodococcus sp.75.</title>
        <authorList>
            <person name="Sun M."/>
        </authorList>
    </citation>
    <scope>NUCLEOTIDE SEQUENCE</scope>
    <source>
        <strain evidence="16">75</strain>
    </source>
</reference>
<evidence type="ECO:0000256" key="6">
    <source>
        <dbReference type="ARBA" id="ARBA00022619"/>
    </source>
</evidence>
<dbReference type="GO" id="GO:0008703">
    <property type="term" value="F:5-amino-6-(5-phosphoribosylamino)uracil reductase activity"/>
    <property type="evidence" value="ECO:0007669"/>
    <property type="project" value="UniProtKB-EC"/>
</dbReference>
<comment type="similarity">
    <text evidence="4 14">In the N-terminal section; belongs to the cytidine and deoxycytidylate deaminase family.</text>
</comment>
<dbReference type="Pfam" id="PF00383">
    <property type="entry name" value="dCMP_cyt_deam_1"/>
    <property type="match status" value="1"/>
</dbReference>
<keyword evidence="14 16" id="KW-0378">Hydrolase</keyword>
<dbReference type="InterPro" id="IPR004794">
    <property type="entry name" value="Eubact_RibD"/>
</dbReference>
<dbReference type="EMBL" id="CP110615">
    <property type="protein sequence ID" value="UZJ26156.1"/>
    <property type="molecule type" value="Genomic_DNA"/>
</dbReference>
<name>A0ABY6P4H3_9NOCA</name>
<gene>
    <name evidence="16" type="primary">ribD</name>
    <name evidence="16" type="ORF">RHODO2019_07010</name>
</gene>
<comment type="catalytic activity">
    <reaction evidence="13 14">
        <text>2,5-diamino-6-hydroxy-4-(5-phosphoribosylamino)-pyrimidine + H2O + H(+) = 5-amino-6-(5-phospho-D-ribosylamino)uracil + NH4(+)</text>
        <dbReference type="Rhea" id="RHEA:21868"/>
        <dbReference type="ChEBI" id="CHEBI:15377"/>
        <dbReference type="ChEBI" id="CHEBI:15378"/>
        <dbReference type="ChEBI" id="CHEBI:28938"/>
        <dbReference type="ChEBI" id="CHEBI:58453"/>
        <dbReference type="ChEBI" id="CHEBI:58614"/>
        <dbReference type="EC" id="3.5.4.26"/>
    </reaction>
</comment>
<comment type="pathway">
    <text evidence="2 14">Cofactor biosynthesis; riboflavin biosynthesis; 5-amino-6-(D-ribitylamino)uracil from GTP: step 2/4.</text>
</comment>
<dbReference type="PANTHER" id="PTHR38011:SF7">
    <property type="entry name" value="2,5-DIAMINO-6-RIBOSYLAMINO-4(3H)-PYRIMIDINONE 5'-PHOSPHATE REDUCTASE"/>
    <property type="match status" value="1"/>
</dbReference>
<dbReference type="Proteomes" id="UP001164965">
    <property type="component" value="Chromosome"/>
</dbReference>
<dbReference type="PROSITE" id="PS51747">
    <property type="entry name" value="CYT_DCMP_DEAMINASES_2"/>
    <property type="match status" value="1"/>
</dbReference>
<dbReference type="GO" id="GO:0008835">
    <property type="term" value="F:diaminohydroxyphosphoribosylaminopyrimidine deaminase activity"/>
    <property type="evidence" value="ECO:0007669"/>
    <property type="project" value="UniProtKB-EC"/>
</dbReference>
<dbReference type="InterPro" id="IPR016192">
    <property type="entry name" value="APOBEC/CMP_deaminase_Zn-bd"/>
</dbReference>
<evidence type="ECO:0000256" key="8">
    <source>
        <dbReference type="ARBA" id="ARBA00022833"/>
    </source>
</evidence>
<evidence type="ECO:0000256" key="11">
    <source>
        <dbReference type="ARBA" id="ARBA00023268"/>
    </source>
</evidence>
<keyword evidence="8 14" id="KW-0862">Zinc</keyword>
<evidence type="ECO:0000256" key="3">
    <source>
        <dbReference type="ARBA" id="ARBA00004910"/>
    </source>
</evidence>
<dbReference type="Gene3D" id="3.40.140.10">
    <property type="entry name" value="Cytidine Deaminase, domain 2"/>
    <property type="match status" value="1"/>
</dbReference>
<feature type="domain" description="CMP/dCMP-type deaminase" evidence="15">
    <location>
        <begin position="1"/>
        <end position="113"/>
    </location>
</feature>
<protein>
    <recommendedName>
        <fullName evidence="14">Riboflavin biosynthesis protein RibD</fullName>
    </recommendedName>
    <domain>
        <recommendedName>
            <fullName evidence="14">Diaminohydroxyphosphoribosylaminopyrimidine deaminase</fullName>
            <shortName evidence="14">DRAP deaminase</shortName>
            <ecNumber evidence="14">3.5.4.26</ecNumber>
        </recommendedName>
        <alternativeName>
            <fullName evidence="14">Riboflavin-specific deaminase</fullName>
        </alternativeName>
    </domain>
    <domain>
        <recommendedName>
            <fullName evidence="14">5-amino-6-(5-phosphoribosylamino)uracil reductase</fullName>
            <ecNumber evidence="14">1.1.1.193</ecNumber>
        </recommendedName>
        <alternativeName>
            <fullName evidence="14">HTP reductase</fullName>
        </alternativeName>
    </domain>
</protein>
<organism evidence="16 17">
    <name type="scientific">Rhodococcus antarcticus</name>
    <dbReference type="NCBI Taxonomy" id="2987751"/>
    <lineage>
        <taxon>Bacteria</taxon>
        <taxon>Bacillati</taxon>
        <taxon>Actinomycetota</taxon>
        <taxon>Actinomycetes</taxon>
        <taxon>Mycobacteriales</taxon>
        <taxon>Nocardiaceae</taxon>
        <taxon>Rhodococcus</taxon>
    </lineage>
</organism>